<keyword evidence="1 3" id="KW-0210">Decarboxylase</keyword>
<dbReference type="PANTHER" id="PTHR21240">
    <property type="entry name" value="2-AMINO-3-CARBOXYLMUCONATE-6-SEMIALDEHYDE DECARBOXYLASE"/>
    <property type="match status" value="1"/>
</dbReference>
<dbReference type="CDD" id="cd01292">
    <property type="entry name" value="metallo-dependent_hydrolases"/>
    <property type="match status" value="1"/>
</dbReference>
<keyword evidence="6" id="KW-1185">Reference proteome</keyword>
<comment type="caution">
    <text evidence="5">The sequence shown here is derived from an EMBL/GenBank/DDBJ whole genome shotgun (WGS) entry which is preliminary data.</text>
</comment>
<dbReference type="GO" id="GO:0005737">
    <property type="term" value="C:cytoplasm"/>
    <property type="evidence" value="ECO:0007669"/>
    <property type="project" value="TreeGrafter"/>
</dbReference>
<dbReference type="GO" id="GO:0019748">
    <property type="term" value="P:secondary metabolic process"/>
    <property type="evidence" value="ECO:0007669"/>
    <property type="project" value="TreeGrafter"/>
</dbReference>
<dbReference type="GeneID" id="93653255"/>
<dbReference type="InterPro" id="IPR032466">
    <property type="entry name" value="Metal_Hydrolase"/>
</dbReference>
<dbReference type="Proteomes" id="UP000669133">
    <property type="component" value="Unassembled WGS sequence"/>
</dbReference>
<dbReference type="InterPro" id="IPR032465">
    <property type="entry name" value="ACMSD"/>
</dbReference>
<keyword evidence="2 3" id="KW-0456">Lyase</keyword>
<dbReference type="OrthoDB" id="4094773at2759"/>
<dbReference type="SUPFAM" id="SSF51556">
    <property type="entry name" value="Metallo-dependent hydrolases"/>
    <property type="match status" value="1"/>
</dbReference>
<dbReference type="Gene3D" id="3.20.20.140">
    <property type="entry name" value="Metal-dependent hydrolases"/>
    <property type="match status" value="1"/>
</dbReference>
<gene>
    <name evidence="5" type="ORF">I9W82_004626</name>
</gene>
<accession>A0A8H7Z878</accession>
<dbReference type="PANTHER" id="PTHR21240:SF28">
    <property type="entry name" value="ISO-OROTATE DECARBOXYLASE (EUROFUNG)"/>
    <property type="match status" value="1"/>
</dbReference>
<evidence type="ECO:0000313" key="6">
    <source>
        <dbReference type="Proteomes" id="UP000669133"/>
    </source>
</evidence>
<evidence type="ECO:0000256" key="2">
    <source>
        <dbReference type="ARBA" id="ARBA00023239"/>
    </source>
</evidence>
<evidence type="ECO:0000259" key="4">
    <source>
        <dbReference type="Pfam" id="PF04909"/>
    </source>
</evidence>
<dbReference type="GO" id="GO:0016787">
    <property type="term" value="F:hydrolase activity"/>
    <property type="evidence" value="ECO:0007669"/>
    <property type="project" value="InterPro"/>
</dbReference>
<proteinExistence type="inferred from homology"/>
<evidence type="ECO:0000256" key="1">
    <source>
        <dbReference type="ARBA" id="ARBA00022793"/>
    </source>
</evidence>
<evidence type="ECO:0000313" key="5">
    <source>
        <dbReference type="EMBL" id="KAG5416995.1"/>
    </source>
</evidence>
<dbReference type="AlphaFoldDB" id="A0A8H7Z878"/>
<sequence length="310" mass="34561">MSRRIDTHAHVVPPFYKDWLVSKGITAGGMAIPTWTEETCLAQNAKNGIETSILSVSTPGVNFGNNFEEAKVMARRVNEFCYELVKKNPRNFGYFATLSLPDVETSIIEAEYALDHLKADGIVLLSNVGDLHLGDPSFEPLMEVLNKRNAVVFIHPSALATAPLEGIPPYVVDFLLCTVRAAVNIVKHNWLEKFPNVKFILSHAGGFLPYAVDRVAVTSHFDESPEKLLASLKKFYFDTALSGPHAMGSLLEFADPDKITFGSDWPYASAPHSLWFGEHLKNNEKVNNETKERINRKNAEALFPRLAQYN</sequence>
<dbReference type="EMBL" id="JAEOAQ010000007">
    <property type="protein sequence ID" value="KAG5416995.1"/>
    <property type="molecule type" value="Genomic_DNA"/>
</dbReference>
<name>A0A8H7Z878_9ASCO</name>
<dbReference type="Pfam" id="PF04909">
    <property type="entry name" value="Amidohydro_2"/>
    <property type="match status" value="1"/>
</dbReference>
<comment type="similarity">
    <text evidence="3">Belongs to the metallo-dependent hydrolases superfamily.</text>
</comment>
<dbReference type="RefSeq" id="XP_067546111.1">
    <property type="nucleotide sequence ID" value="XM_067693718.1"/>
</dbReference>
<reference evidence="5 6" key="1">
    <citation type="submission" date="2020-12" db="EMBL/GenBank/DDBJ databases">
        <title>Effect of drift, selection, and recombination on the evolution of hybrid genomes in Candida yeast pathogens.</title>
        <authorList>
            <person name="Mixao V."/>
            <person name="Ksiezopolska E."/>
            <person name="Saus E."/>
            <person name="Boekhout T."/>
            <person name="Gacser A."/>
            <person name="Gabaldon T."/>
        </authorList>
    </citation>
    <scope>NUCLEOTIDE SEQUENCE [LARGE SCALE GENOMIC DNA]</scope>
    <source>
        <strain evidence="5 6">BP57</strain>
    </source>
</reference>
<protein>
    <recommendedName>
        <fullName evidence="4">Amidohydrolase-related domain-containing protein</fullName>
    </recommendedName>
</protein>
<dbReference type="InterPro" id="IPR006680">
    <property type="entry name" value="Amidohydro-rel"/>
</dbReference>
<feature type="domain" description="Amidohydrolase-related" evidence="4">
    <location>
        <begin position="5"/>
        <end position="304"/>
    </location>
</feature>
<organism evidence="5 6">
    <name type="scientific">Candida metapsilosis</name>
    <dbReference type="NCBI Taxonomy" id="273372"/>
    <lineage>
        <taxon>Eukaryota</taxon>
        <taxon>Fungi</taxon>
        <taxon>Dikarya</taxon>
        <taxon>Ascomycota</taxon>
        <taxon>Saccharomycotina</taxon>
        <taxon>Pichiomycetes</taxon>
        <taxon>Debaryomycetaceae</taxon>
        <taxon>Candida/Lodderomyces clade</taxon>
        <taxon>Candida</taxon>
    </lineage>
</organism>
<dbReference type="GO" id="GO:0016831">
    <property type="term" value="F:carboxy-lyase activity"/>
    <property type="evidence" value="ECO:0007669"/>
    <property type="project" value="UniProtKB-KW"/>
</dbReference>
<evidence type="ECO:0000256" key="3">
    <source>
        <dbReference type="RuleBase" id="RU366045"/>
    </source>
</evidence>